<name>A0ACC3ZFP8_COLTU</name>
<dbReference type="EMBL" id="VUJX02000001">
    <property type="protein sequence ID" value="KAL0942919.1"/>
    <property type="molecule type" value="Genomic_DNA"/>
</dbReference>
<accession>A0ACC3ZFP8</accession>
<comment type="caution">
    <text evidence="1">The sequence shown here is derived from an EMBL/GenBank/DDBJ whole genome shotgun (WGS) entry which is preliminary data.</text>
</comment>
<evidence type="ECO:0000313" key="2">
    <source>
        <dbReference type="Proteomes" id="UP000805649"/>
    </source>
</evidence>
<dbReference type="Proteomes" id="UP000805649">
    <property type="component" value="Unassembled WGS sequence"/>
</dbReference>
<proteinExistence type="predicted"/>
<organism evidence="1 2">
    <name type="scientific">Colletotrichum truncatum</name>
    <name type="common">Anthracnose fungus</name>
    <name type="synonym">Colletotrichum capsici</name>
    <dbReference type="NCBI Taxonomy" id="5467"/>
    <lineage>
        <taxon>Eukaryota</taxon>
        <taxon>Fungi</taxon>
        <taxon>Dikarya</taxon>
        <taxon>Ascomycota</taxon>
        <taxon>Pezizomycotina</taxon>
        <taxon>Sordariomycetes</taxon>
        <taxon>Hypocreomycetidae</taxon>
        <taxon>Glomerellales</taxon>
        <taxon>Glomerellaceae</taxon>
        <taxon>Colletotrichum</taxon>
        <taxon>Colletotrichum truncatum species complex</taxon>
    </lineage>
</organism>
<reference evidence="1 2" key="1">
    <citation type="journal article" date="2020" name="Phytopathology">
        <title>Genome Sequence Resources of Colletotrichum truncatum, C. plurivorum, C. musicola, and C. sojae: Four Species Pathogenic to Soybean (Glycine max).</title>
        <authorList>
            <person name="Rogerio F."/>
            <person name="Boufleur T.R."/>
            <person name="Ciampi-Guillardi M."/>
            <person name="Sukno S.A."/>
            <person name="Thon M.R."/>
            <person name="Massola Junior N.S."/>
            <person name="Baroncelli R."/>
        </authorList>
    </citation>
    <scope>NUCLEOTIDE SEQUENCE [LARGE SCALE GENOMIC DNA]</scope>
    <source>
        <strain evidence="1 2">CMES1059</strain>
    </source>
</reference>
<sequence>MEKDLRLRLVVRRHGVPDVKLLWNATTNEDLTISKLVAQINEVIPLESGEWGLEDYAVELKDASGEGFECVHYHLVSKVLKDDDQVLVRPLLTDDLKRRRLSGRHQISSDGKHLVDGLAYGRSWLKAPRDRPVVALPPRKKARIAYSSDDEYDSPAENDDVAELPMIEYNSTRAQQDPSSVRLRARFYDAESDGDDEDDDEFEPGDDEDDENVDSEDDDIEEELRLLGEDNAAVRRNQVIDEYHKIKNTAGSDTRRGRSPIASARNALVKSATQTDRPDWDMHFLDKLSALKVAFPTAPVSVIEQTLRRCDKDSAKAYRKLGRRFSTQIGLHQMLEFQERSLSSSPIRQTEPNAGQELVRRDSSPAERASFVTDGSDESEEASSTLNHNAHVDQEHEEGDLASESDSEAGSGSSSSEPDSEADQEMDDSSDEHSGDSHEAFEVISSDDSGESGDESPVQDGHSSEVTNQEKLDSDDDSNADGDASSDEADSGGSSTGHPTRNEAAVDESSSDSSSESSSESSSSEESDSDSEPEEIPTKTATNQRLGLHGRKSVLSDSSSDSSSESSSESSSSDESDSESEPKKLPTKTSADQHKAMDAFKLQLPPMTSSISRGQPFPPVPPGQGLSKTQKRNARRKLAKQMTSQGRSTPGQSSATSQTSAVDAHDEQAALLARKKALLDAIISDAPAESQGQEASTEITGSTQDSAQAQSNSPQTSTTQGDASGQRRMKPNVGAARRMLMGSLGLKNPKTKADEEKIKQDLMKGVRPHTNARLEEANLQAGESSGPQESLDEDPEAWREKITLRGVECCHDGVVLSEPPFPFVQRWDPQQQVEVWFGTNKRGGKRKRAQRNQAHFYEGGESQSSKKRRVTGDSAVTFSDAVESMEEGDTTLNYDDPVEEPEEPEVPKAPVEESQATDMEDLPSLPSDLTTLPLLQPGEAKAGMVITWKQMVLSIATNWQPEVINFTGVLVRVFDEKATDFEFLLARRDRNIDRNEKVYDDYTGKRVYDRFEAPDDDDDEDDEGIDDGYRKLSYAELIEPRILQQPLAGKETPNGITESGNADSGSAVSESIVRETVYDEVQSLQVDGESPGQSKLRDNENDDQLESVSGHERRGSDEPQAENNSRAAAVEDGIVTPRAKTDANINHLATEESTSQQSGPGQDAAALSVSSNRHREISLSIEEVGLGKDLSHSIMRRKTSSPSRQLLEMSGVLGTHRTASKSPLEMDAADDSASIAPGHDAIPPSSEHSVRSGRQPDLDFNLDMDGEDLPQINETIVGSPILGEPLSNTQDQTPTQNRQASNEPSSCDSLPSLDLIFLTATSQRNTLSDESPSKSQVLSELNSGKSAVPVDEEYEAAMRRIDNEEDDVEDEKAQDFGSTQKQLFPNSSQPAPERSPELPGIELGVDPISKTAPSSFNELENESKEIKPLSRTRKRKSSPFVIPTGSQVISLSSSRSNSPEEELREVYAEDAIDGDYQESSKSLPRGSGGVTEPRRISTRAKSMSAALAAVKPTDRRKSVPSSTAPAKSTAKPRGQRKSLPWS</sequence>
<keyword evidence="2" id="KW-1185">Reference proteome</keyword>
<evidence type="ECO:0000313" key="1">
    <source>
        <dbReference type="EMBL" id="KAL0942919.1"/>
    </source>
</evidence>
<gene>
    <name evidence="1" type="ORF">CTRU02_200805</name>
</gene>
<protein>
    <submittedName>
        <fullName evidence="1">Uncharacterized protein</fullName>
    </submittedName>
</protein>